<evidence type="ECO:0000256" key="4">
    <source>
        <dbReference type="PROSITE-ProRule" id="PRU00169"/>
    </source>
</evidence>
<protein>
    <submittedName>
        <fullName evidence="7">Response regulator</fullName>
    </submittedName>
</protein>
<name>A0A5B7ZMM3_9GAMM</name>
<dbReference type="GO" id="GO:0000160">
    <property type="term" value="P:phosphorelay signal transduction system"/>
    <property type="evidence" value="ECO:0007669"/>
    <property type="project" value="UniProtKB-KW"/>
</dbReference>
<evidence type="ECO:0000259" key="6">
    <source>
        <dbReference type="PROSITE" id="PS50894"/>
    </source>
</evidence>
<dbReference type="InterPro" id="IPR008207">
    <property type="entry name" value="Sig_transdc_His_kin_Hpt_dom"/>
</dbReference>
<dbReference type="CDD" id="cd00156">
    <property type="entry name" value="REC"/>
    <property type="match status" value="1"/>
</dbReference>
<dbReference type="Gene3D" id="3.40.50.2300">
    <property type="match status" value="1"/>
</dbReference>
<feature type="modified residue" description="4-aspartylphosphate" evidence="4">
    <location>
        <position position="59"/>
    </location>
</feature>
<dbReference type="Pfam" id="PF00072">
    <property type="entry name" value="Response_reg"/>
    <property type="match status" value="1"/>
</dbReference>
<dbReference type="PROSITE" id="PS50110">
    <property type="entry name" value="RESPONSE_REGULATORY"/>
    <property type="match status" value="1"/>
</dbReference>
<dbReference type="PANTHER" id="PTHR44591">
    <property type="entry name" value="STRESS RESPONSE REGULATOR PROTEIN 1"/>
    <property type="match status" value="1"/>
</dbReference>
<feature type="domain" description="Response regulatory" evidence="5">
    <location>
        <begin position="10"/>
        <end position="124"/>
    </location>
</feature>
<evidence type="ECO:0000256" key="1">
    <source>
        <dbReference type="ARBA" id="ARBA00022553"/>
    </source>
</evidence>
<dbReference type="AlphaFoldDB" id="A0A5B7ZMM3"/>
<evidence type="ECO:0000256" key="2">
    <source>
        <dbReference type="ARBA" id="ARBA00023012"/>
    </source>
</evidence>
<evidence type="ECO:0000259" key="5">
    <source>
        <dbReference type="PROSITE" id="PS50110"/>
    </source>
</evidence>
<dbReference type="SUPFAM" id="SSF52172">
    <property type="entry name" value="CheY-like"/>
    <property type="match status" value="1"/>
</dbReference>
<dbReference type="SUPFAM" id="SSF47226">
    <property type="entry name" value="Histidine-containing phosphotransfer domain, HPT domain"/>
    <property type="match status" value="1"/>
</dbReference>
<evidence type="ECO:0000313" key="8">
    <source>
        <dbReference type="Proteomes" id="UP000308149"/>
    </source>
</evidence>
<organism evidence="7 8">
    <name type="scientific">Thermomonas aquatica</name>
    <dbReference type="NCBI Taxonomy" id="2202149"/>
    <lineage>
        <taxon>Bacteria</taxon>
        <taxon>Pseudomonadati</taxon>
        <taxon>Pseudomonadota</taxon>
        <taxon>Gammaproteobacteria</taxon>
        <taxon>Lysobacterales</taxon>
        <taxon>Lysobacteraceae</taxon>
        <taxon>Thermomonas</taxon>
    </lineage>
</organism>
<dbReference type="InterPro" id="IPR036641">
    <property type="entry name" value="HPT_dom_sf"/>
</dbReference>
<accession>A0A5B7ZMM3</accession>
<sequence length="229" mass="24132">MNPVPGTLPNLLLVEDDPVSAAFLRDAAAALPARAEIAGSIAEALACATARAHDLYLIDANLPDGRGETLLQELRGRGLATPALAHTAAHEQNMRERLLAAGFIEVLCKPLAVAELHDALRRQLAPPATCGKQPNWDDRAALTALGGQQAHVDALRDLFVKELPGQRQRIEAAAAAGDDAAVRAELHRLAASCGFVGAARLASAVRELQAAPLDARALRQFGFATEDLL</sequence>
<dbReference type="PROSITE" id="PS50894">
    <property type="entry name" value="HPT"/>
    <property type="match status" value="1"/>
</dbReference>
<proteinExistence type="predicted"/>
<gene>
    <name evidence="7" type="ORF">FHQ07_03030</name>
</gene>
<dbReference type="PANTHER" id="PTHR44591:SF21">
    <property type="entry name" value="TWO-COMPONENT RESPONSE REGULATOR"/>
    <property type="match status" value="1"/>
</dbReference>
<dbReference type="EMBL" id="CP040871">
    <property type="protein sequence ID" value="QDA56360.1"/>
    <property type="molecule type" value="Genomic_DNA"/>
</dbReference>
<evidence type="ECO:0000256" key="3">
    <source>
        <dbReference type="PROSITE-ProRule" id="PRU00110"/>
    </source>
</evidence>
<dbReference type="OrthoDB" id="5966285at2"/>
<keyword evidence="2" id="KW-0902">Two-component regulatory system</keyword>
<dbReference type="SMART" id="SM00448">
    <property type="entry name" value="REC"/>
    <property type="match status" value="1"/>
</dbReference>
<reference evidence="7 8" key="1">
    <citation type="submission" date="2019-06" db="EMBL/GenBank/DDBJ databases">
        <title>Thermomonas aquatica sp. nov., isolated from an industrial wastewater treatment plant.</title>
        <authorList>
            <person name="Jeon J.H."/>
            <person name="Park D.-S."/>
        </authorList>
    </citation>
    <scope>NUCLEOTIDE SEQUENCE [LARGE SCALE GENOMIC DNA]</scope>
    <source>
        <strain evidence="7 8">SY21</strain>
    </source>
</reference>
<dbReference type="Proteomes" id="UP000308149">
    <property type="component" value="Chromosome"/>
</dbReference>
<dbReference type="Gene3D" id="1.20.120.160">
    <property type="entry name" value="HPT domain"/>
    <property type="match status" value="1"/>
</dbReference>
<keyword evidence="1 4" id="KW-0597">Phosphoprotein</keyword>
<dbReference type="RefSeq" id="WP_139715288.1">
    <property type="nucleotide sequence ID" value="NZ_CP040871.1"/>
</dbReference>
<keyword evidence="8" id="KW-1185">Reference proteome</keyword>
<dbReference type="InterPro" id="IPR050595">
    <property type="entry name" value="Bact_response_regulator"/>
</dbReference>
<dbReference type="InterPro" id="IPR011006">
    <property type="entry name" value="CheY-like_superfamily"/>
</dbReference>
<dbReference type="GO" id="GO:0004672">
    <property type="term" value="F:protein kinase activity"/>
    <property type="evidence" value="ECO:0007669"/>
    <property type="project" value="UniProtKB-ARBA"/>
</dbReference>
<evidence type="ECO:0000313" key="7">
    <source>
        <dbReference type="EMBL" id="QDA56360.1"/>
    </source>
</evidence>
<feature type="modified residue" description="Phosphohistidine" evidence="3">
    <location>
        <position position="187"/>
    </location>
</feature>
<dbReference type="InterPro" id="IPR001789">
    <property type="entry name" value="Sig_transdc_resp-reg_receiver"/>
</dbReference>
<dbReference type="Pfam" id="PF01627">
    <property type="entry name" value="Hpt"/>
    <property type="match status" value="1"/>
</dbReference>
<dbReference type="KEGG" id="thes:FHQ07_03030"/>
<feature type="domain" description="HPt" evidence="6">
    <location>
        <begin position="148"/>
        <end position="229"/>
    </location>
</feature>